<evidence type="ECO:0000259" key="1">
    <source>
        <dbReference type="PROSITE" id="PS51186"/>
    </source>
</evidence>
<keyword evidence="3" id="KW-1185">Reference proteome</keyword>
<dbReference type="CDD" id="cd04301">
    <property type="entry name" value="NAT_SF"/>
    <property type="match status" value="1"/>
</dbReference>
<dbReference type="InterPro" id="IPR016181">
    <property type="entry name" value="Acyl_CoA_acyltransferase"/>
</dbReference>
<name>A0ABP7IB56_9ACTN</name>
<evidence type="ECO:0000313" key="3">
    <source>
        <dbReference type="Proteomes" id="UP001501821"/>
    </source>
</evidence>
<evidence type="ECO:0000313" key="2">
    <source>
        <dbReference type="EMBL" id="GAA3814067.1"/>
    </source>
</evidence>
<dbReference type="RefSeq" id="WP_344773983.1">
    <property type="nucleotide sequence ID" value="NZ_BAABAH010000004.1"/>
</dbReference>
<feature type="domain" description="N-acetyltransferase" evidence="1">
    <location>
        <begin position="8"/>
        <end position="155"/>
    </location>
</feature>
<comment type="caution">
    <text evidence="2">The sequence shown here is derived from an EMBL/GenBank/DDBJ whole genome shotgun (WGS) entry which is preliminary data.</text>
</comment>
<feature type="domain" description="N-acetyltransferase" evidence="1">
    <location>
        <begin position="157"/>
        <end position="300"/>
    </location>
</feature>
<dbReference type="PROSITE" id="PS51186">
    <property type="entry name" value="GNAT"/>
    <property type="match status" value="2"/>
</dbReference>
<dbReference type="EMBL" id="BAABAH010000004">
    <property type="protein sequence ID" value="GAA3814067.1"/>
    <property type="molecule type" value="Genomic_DNA"/>
</dbReference>
<proteinExistence type="predicted"/>
<dbReference type="PANTHER" id="PTHR43072">
    <property type="entry name" value="N-ACETYLTRANSFERASE"/>
    <property type="match status" value="1"/>
</dbReference>
<accession>A0ABP7IB56</accession>
<sequence>MTVTGIPHEVRVGDPDDHAPLVDLWLARIPSLRRSEAEFGFVNRDKARYFHLRTAYVGEDLAGWGISAHPSMFPPDFALVNVVVAREHAGRGIGRALYDELLTTVPAAITLLGTAVADDDPESRAIAEAHGFAVTQHGINSELRLVDLPEPVPVPGLTYEDVSDLVFPDEDAVEAMLQDSQTNPEAAAGIRQSLPMFRRFQETQDFLAVLARLDGAPAAIITGDIDDGVLSIHYTGVGQSFRGRNIGLALKQYAHRLAAERGATASYTTNEEGNAGIRRVNAKLGYEIVGGAYRMRRAFP</sequence>
<protein>
    <recommendedName>
        <fullName evidence="1">N-acetyltransferase domain-containing protein</fullName>
    </recommendedName>
</protein>
<organism evidence="2 3">
    <name type="scientific">Nocardioides panacisoli</name>
    <dbReference type="NCBI Taxonomy" id="627624"/>
    <lineage>
        <taxon>Bacteria</taxon>
        <taxon>Bacillati</taxon>
        <taxon>Actinomycetota</taxon>
        <taxon>Actinomycetes</taxon>
        <taxon>Propionibacteriales</taxon>
        <taxon>Nocardioidaceae</taxon>
        <taxon>Nocardioides</taxon>
    </lineage>
</organism>
<dbReference type="PANTHER" id="PTHR43072:SF60">
    <property type="entry name" value="L-2,4-DIAMINOBUTYRIC ACID ACETYLTRANSFERASE"/>
    <property type="match status" value="1"/>
</dbReference>
<dbReference type="SUPFAM" id="SSF55729">
    <property type="entry name" value="Acyl-CoA N-acyltransferases (Nat)"/>
    <property type="match status" value="2"/>
</dbReference>
<dbReference type="Gene3D" id="3.40.630.30">
    <property type="match status" value="1"/>
</dbReference>
<reference evidence="3" key="1">
    <citation type="journal article" date="2019" name="Int. J. Syst. Evol. Microbiol.">
        <title>The Global Catalogue of Microorganisms (GCM) 10K type strain sequencing project: providing services to taxonomists for standard genome sequencing and annotation.</title>
        <authorList>
            <consortium name="The Broad Institute Genomics Platform"/>
            <consortium name="The Broad Institute Genome Sequencing Center for Infectious Disease"/>
            <person name="Wu L."/>
            <person name="Ma J."/>
        </authorList>
    </citation>
    <scope>NUCLEOTIDE SEQUENCE [LARGE SCALE GENOMIC DNA]</scope>
    <source>
        <strain evidence="3">JCM 16953</strain>
    </source>
</reference>
<dbReference type="Proteomes" id="UP001501821">
    <property type="component" value="Unassembled WGS sequence"/>
</dbReference>
<dbReference type="InterPro" id="IPR000182">
    <property type="entry name" value="GNAT_dom"/>
</dbReference>
<dbReference type="Pfam" id="PF00583">
    <property type="entry name" value="Acetyltransf_1"/>
    <property type="match status" value="2"/>
</dbReference>
<gene>
    <name evidence="2" type="ORF">GCM10022242_15320</name>
</gene>